<dbReference type="GO" id="GO:0004252">
    <property type="term" value="F:serine-type endopeptidase activity"/>
    <property type="evidence" value="ECO:0007669"/>
    <property type="project" value="InterPro"/>
</dbReference>
<dbReference type="Proteomes" id="UP000317893">
    <property type="component" value="Unassembled WGS sequence"/>
</dbReference>
<evidence type="ECO:0000256" key="2">
    <source>
        <dbReference type="ARBA" id="ARBA00022670"/>
    </source>
</evidence>
<feature type="domain" description="Peptidase S9A N-terminal" evidence="6">
    <location>
        <begin position="7"/>
        <end position="422"/>
    </location>
</feature>
<name>A0A542E6Q1_9MICO</name>
<dbReference type="InterPro" id="IPR002470">
    <property type="entry name" value="Peptidase_S9A"/>
</dbReference>
<dbReference type="Gene3D" id="3.40.50.1820">
    <property type="entry name" value="alpha/beta hydrolase"/>
    <property type="match status" value="1"/>
</dbReference>
<accession>A0A542E6Q1</accession>
<dbReference type="RefSeq" id="WP_141850156.1">
    <property type="nucleotide sequence ID" value="NZ_BAAAPR010000018.1"/>
</dbReference>
<dbReference type="Pfam" id="PF02897">
    <property type="entry name" value="Peptidase_S9_N"/>
    <property type="match status" value="1"/>
</dbReference>
<evidence type="ECO:0000313" key="8">
    <source>
        <dbReference type="Proteomes" id="UP000317893"/>
    </source>
</evidence>
<comment type="similarity">
    <text evidence="1">Belongs to the peptidase S9A family.</text>
</comment>
<dbReference type="InterPro" id="IPR051543">
    <property type="entry name" value="Serine_Peptidase_S9A"/>
</dbReference>
<sequence>MPLPEPPVAPARPHTRTVHDDAVEDPYAWMADKEDPALRAYLEAENAYAAQVTGRATPLAEEIFGEIKRRTQETDLSVPVRHDGWWYYSRTVEGQQYAVHARVAVADSPQRPALEGDAPPAGEQVLLDENAEAAGHEFFSVGSSDVSPDGRLIAFSTDTAGDERFALTVRDLDSGRVLDTAVSDIGYGLAWSLDGRHLLYTRVDDAWRPFQVWRHEIGAPADTDVLVVQEDDVRFTLGLGTSRDDRWVVVAAGSSTTNEVRLLDAADVTGEPVLVAARVPGVEYDVEPLGDELLVVHNRDRRNFEVARARVEDGRVGAWEPLGVTSEDEYVVGVDAFAGFAVVSLRTGGLTALRLLPRDPAAPTGFGAAHDLAFDEPVRTVGLGDNPDPASTTLLLGYTSLVTPSSVLEHDVATGESTLVKATPVLGGFDPADYVQRREWATAADGTKVPISIVHRRDTPLDGTAPGLLYGYGSYGICLDPWFSVARLSLLDRGFVWAVAHIRGGSEMGRPWYDDGKLAAKEHTFSDFVACADHLLDLGLVDRRRLVAEGGSAGGLLMGAVVNLAADRFRAVHLQVPFVDALTTMLDPTLPLTAGEWEEWGNPIESAEDYARMKGWSPYENLAAEPGGHPLPALLVTTSFNDTRVLVTEPAKYVARLRALGAGEREDAPIVFRTELVAGHAGVSGRYDAWKQTAREWAWLVTVATDPLPEAAAAG</sequence>
<dbReference type="PANTHER" id="PTHR11757">
    <property type="entry name" value="PROTEASE FAMILY S9A OLIGOPEPTIDASE"/>
    <property type="match status" value="1"/>
</dbReference>
<evidence type="ECO:0000256" key="1">
    <source>
        <dbReference type="ARBA" id="ARBA00005228"/>
    </source>
</evidence>
<dbReference type="EMBL" id="VFMN01000001">
    <property type="protein sequence ID" value="TQJ11012.1"/>
    <property type="molecule type" value="Genomic_DNA"/>
</dbReference>
<dbReference type="AlphaFoldDB" id="A0A542E6Q1"/>
<dbReference type="InterPro" id="IPR001375">
    <property type="entry name" value="Peptidase_S9_cat"/>
</dbReference>
<dbReference type="Gene3D" id="2.130.10.120">
    <property type="entry name" value="Prolyl oligopeptidase, N-terminal domain"/>
    <property type="match status" value="1"/>
</dbReference>
<dbReference type="InterPro" id="IPR023302">
    <property type="entry name" value="Pept_S9A_N"/>
</dbReference>
<reference evidence="7 8" key="1">
    <citation type="submission" date="2019-06" db="EMBL/GenBank/DDBJ databases">
        <title>Sequencing the genomes of 1000 actinobacteria strains.</title>
        <authorList>
            <person name="Klenk H.-P."/>
        </authorList>
    </citation>
    <scope>NUCLEOTIDE SEQUENCE [LARGE SCALE GENOMIC DNA]</scope>
    <source>
        <strain evidence="7 8">DSM 18607</strain>
    </source>
</reference>
<feature type="domain" description="Peptidase S9 prolyl oligopeptidase catalytic" evidence="5">
    <location>
        <begin position="482"/>
        <end position="703"/>
    </location>
</feature>
<evidence type="ECO:0000256" key="4">
    <source>
        <dbReference type="ARBA" id="ARBA00022825"/>
    </source>
</evidence>
<dbReference type="OrthoDB" id="9801421at2"/>
<dbReference type="Pfam" id="PF00326">
    <property type="entry name" value="Peptidase_S9"/>
    <property type="match status" value="1"/>
</dbReference>
<protein>
    <submittedName>
        <fullName evidence="7">Oligopeptidase B</fullName>
    </submittedName>
</protein>
<keyword evidence="8" id="KW-1185">Reference proteome</keyword>
<evidence type="ECO:0000256" key="3">
    <source>
        <dbReference type="ARBA" id="ARBA00022801"/>
    </source>
</evidence>
<keyword evidence="3" id="KW-0378">Hydrolase</keyword>
<keyword evidence="2" id="KW-0645">Protease</keyword>
<proteinExistence type="inferred from homology"/>
<dbReference type="PRINTS" id="PR00862">
    <property type="entry name" value="PROLIGOPTASE"/>
</dbReference>
<dbReference type="SUPFAM" id="SSF53474">
    <property type="entry name" value="alpha/beta-Hydrolases"/>
    <property type="match status" value="1"/>
</dbReference>
<gene>
    <name evidence="7" type="ORF">FB458_4160</name>
</gene>
<dbReference type="GO" id="GO:0006508">
    <property type="term" value="P:proteolysis"/>
    <property type="evidence" value="ECO:0007669"/>
    <property type="project" value="UniProtKB-KW"/>
</dbReference>
<organism evidence="7 8">
    <name type="scientific">Lapillicoccus jejuensis</name>
    <dbReference type="NCBI Taxonomy" id="402171"/>
    <lineage>
        <taxon>Bacteria</taxon>
        <taxon>Bacillati</taxon>
        <taxon>Actinomycetota</taxon>
        <taxon>Actinomycetes</taxon>
        <taxon>Micrococcales</taxon>
        <taxon>Intrasporangiaceae</taxon>
        <taxon>Lapillicoccus</taxon>
    </lineage>
</organism>
<comment type="caution">
    <text evidence="7">The sequence shown here is derived from an EMBL/GenBank/DDBJ whole genome shotgun (WGS) entry which is preliminary data.</text>
</comment>
<evidence type="ECO:0000259" key="6">
    <source>
        <dbReference type="Pfam" id="PF02897"/>
    </source>
</evidence>
<dbReference type="InterPro" id="IPR029058">
    <property type="entry name" value="AB_hydrolase_fold"/>
</dbReference>
<dbReference type="PANTHER" id="PTHR11757:SF19">
    <property type="entry name" value="PROLYL ENDOPEPTIDASE-LIKE"/>
    <property type="match status" value="1"/>
</dbReference>
<evidence type="ECO:0000313" key="7">
    <source>
        <dbReference type="EMBL" id="TQJ11012.1"/>
    </source>
</evidence>
<dbReference type="SUPFAM" id="SSF50993">
    <property type="entry name" value="Peptidase/esterase 'gauge' domain"/>
    <property type="match status" value="1"/>
</dbReference>
<keyword evidence="4" id="KW-0720">Serine protease</keyword>
<evidence type="ECO:0000259" key="5">
    <source>
        <dbReference type="Pfam" id="PF00326"/>
    </source>
</evidence>